<keyword evidence="1" id="KW-0157">Chromophore</keyword>
<comment type="similarity">
    <text evidence="1">Belongs to the orange carotenoid-binding protein family.</text>
</comment>
<dbReference type="Proteomes" id="UP001301728">
    <property type="component" value="Unassembled WGS sequence"/>
</dbReference>
<evidence type="ECO:0000256" key="1">
    <source>
        <dbReference type="PROSITE-ProRule" id="PRU01109"/>
    </source>
</evidence>
<evidence type="ECO:0000313" key="3">
    <source>
        <dbReference type="EMBL" id="MEA5522746.1"/>
    </source>
</evidence>
<dbReference type="PROSITE" id="PS51773">
    <property type="entry name" value="OCP_N"/>
    <property type="match status" value="1"/>
</dbReference>
<reference evidence="3 4" key="1">
    <citation type="submission" date="2023-12" db="EMBL/GenBank/DDBJ databases">
        <title>Baltic Sea Cyanobacteria.</title>
        <authorList>
            <person name="Delbaje E."/>
            <person name="Fewer D.P."/>
            <person name="Shishido T.K."/>
        </authorList>
    </citation>
    <scope>NUCLEOTIDE SEQUENCE [LARGE SCALE GENOMIC DNA]</scope>
    <source>
        <strain evidence="3 4">CCNP 1315</strain>
    </source>
</reference>
<sequence length="170" mass="18338">MTFTTESSTTSFSQVFVSSDQNAVSRVTASFKALNVDQQLGVLWFLYTKMGRTVTPAAPGAARLQFAEGLLNDIKQMPPQDQLKAMRDIAASVNTPVSRAYGVLGANTKLAFWYQLAEWMKEGSVIGVPAGYPVSRASSQVLAAIEQLEFSQQITVLRNAVSGMGIDPLA</sequence>
<name>A0ABU5U6B0_9CYAN</name>
<organism evidence="3 4">
    <name type="scientific">Limnoraphis robusta CCNP1315</name>
    <dbReference type="NCBI Taxonomy" id="3110306"/>
    <lineage>
        <taxon>Bacteria</taxon>
        <taxon>Bacillati</taxon>
        <taxon>Cyanobacteriota</taxon>
        <taxon>Cyanophyceae</taxon>
        <taxon>Oscillatoriophycideae</taxon>
        <taxon>Oscillatoriales</taxon>
        <taxon>Sirenicapillariaceae</taxon>
        <taxon>Limnoraphis</taxon>
    </lineage>
</organism>
<proteinExistence type="inferred from homology"/>
<comment type="caution">
    <text evidence="3">The sequence shown here is derived from an EMBL/GenBank/DDBJ whole genome shotgun (WGS) entry which is preliminary data.</text>
</comment>
<evidence type="ECO:0000259" key="2">
    <source>
        <dbReference type="PROSITE" id="PS51773"/>
    </source>
</evidence>
<keyword evidence="1" id="KW-0793">Thylakoid</keyword>
<gene>
    <name evidence="3" type="ORF">VB854_27825</name>
</gene>
<keyword evidence="1" id="KW-0472">Membrane</keyword>
<feature type="domain" description="OCP N-terminal" evidence="2">
    <location>
        <begin position="21"/>
        <end position="170"/>
    </location>
</feature>
<dbReference type="SUPFAM" id="SSF81930">
    <property type="entry name" value="Orange carotenoid protein, N-terminal domain"/>
    <property type="match status" value="1"/>
</dbReference>
<dbReference type="InterPro" id="IPR036917">
    <property type="entry name" value="Orange_carotenoid-bd_N_sf"/>
</dbReference>
<dbReference type="InterPro" id="IPR015233">
    <property type="entry name" value="Orange_carotenoid-bd_N"/>
</dbReference>
<accession>A0ABU5U6B0</accession>
<protein>
    <submittedName>
        <fullName evidence="3">Orange carotenoid protein N-terminal domain-containing protein</fullName>
    </submittedName>
</protein>
<keyword evidence="1" id="KW-0042">Antenna complex</keyword>
<keyword evidence="1" id="KW-0605">Phycobilisome</keyword>
<dbReference type="Gene3D" id="1.10.2090.10">
    <property type="entry name" value="Orange carotenoid-binding protein, N-terminal domain"/>
    <property type="match status" value="1"/>
</dbReference>
<dbReference type="Pfam" id="PF09150">
    <property type="entry name" value="Carot_N"/>
    <property type="match status" value="1"/>
</dbReference>
<dbReference type="RefSeq" id="WP_323272240.1">
    <property type="nucleotide sequence ID" value="NZ_JAYGHT010000192.1"/>
</dbReference>
<keyword evidence="4" id="KW-1185">Reference proteome</keyword>
<dbReference type="EMBL" id="JAYGHT010000192">
    <property type="protein sequence ID" value="MEA5522746.1"/>
    <property type="molecule type" value="Genomic_DNA"/>
</dbReference>
<evidence type="ECO:0000313" key="4">
    <source>
        <dbReference type="Proteomes" id="UP001301728"/>
    </source>
</evidence>